<dbReference type="HOGENOM" id="CLU_880531_0_0_1"/>
<dbReference type="AlphaFoldDB" id="A0A0C3L7V1"/>
<evidence type="ECO:0000313" key="1">
    <source>
        <dbReference type="EMBL" id="KIO29888.1"/>
    </source>
</evidence>
<protein>
    <submittedName>
        <fullName evidence="1">Uncharacterized protein</fullName>
    </submittedName>
</protein>
<dbReference type="Proteomes" id="UP000054248">
    <property type="component" value="Unassembled WGS sequence"/>
</dbReference>
<proteinExistence type="predicted"/>
<keyword evidence="2" id="KW-1185">Reference proteome</keyword>
<accession>A0A0C3L7V1</accession>
<name>A0A0C3L7V1_9AGAM</name>
<organism evidence="1 2">
    <name type="scientific">Tulasnella calospora MUT 4182</name>
    <dbReference type="NCBI Taxonomy" id="1051891"/>
    <lineage>
        <taxon>Eukaryota</taxon>
        <taxon>Fungi</taxon>
        <taxon>Dikarya</taxon>
        <taxon>Basidiomycota</taxon>
        <taxon>Agaricomycotina</taxon>
        <taxon>Agaricomycetes</taxon>
        <taxon>Cantharellales</taxon>
        <taxon>Tulasnellaceae</taxon>
        <taxon>Tulasnella</taxon>
    </lineage>
</organism>
<dbReference type="EMBL" id="KN822977">
    <property type="protein sequence ID" value="KIO29888.1"/>
    <property type="molecule type" value="Genomic_DNA"/>
</dbReference>
<dbReference type="OrthoDB" id="3201969at2759"/>
<gene>
    <name evidence="1" type="ORF">M407DRAFT_5909</name>
</gene>
<reference evidence="1 2" key="1">
    <citation type="submission" date="2014-04" db="EMBL/GenBank/DDBJ databases">
        <authorList>
            <consortium name="DOE Joint Genome Institute"/>
            <person name="Kuo A."/>
            <person name="Girlanda M."/>
            <person name="Perotto S."/>
            <person name="Kohler A."/>
            <person name="Nagy L.G."/>
            <person name="Floudas D."/>
            <person name="Copeland A."/>
            <person name="Barry K.W."/>
            <person name="Cichocki N."/>
            <person name="Veneault-Fourrey C."/>
            <person name="LaButti K."/>
            <person name="Lindquist E.A."/>
            <person name="Lipzen A."/>
            <person name="Lundell T."/>
            <person name="Morin E."/>
            <person name="Murat C."/>
            <person name="Sun H."/>
            <person name="Tunlid A."/>
            <person name="Henrissat B."/>
            <person name="Grigoriev I.V."/>
            <person name="Hibbett D.S."/>
            <person name="Martin F."/>
            <person name="Nordberg H.P."/>
            <person name="Cantor M.N."/>
            <person name="Hua S.X."/>
        </authorList>
    </citation>
    <scope>NUCLEOTIDE SEQUENCE [LARGE SCALE GENOMIC DNA]</scope>
    <source>
        <strain evidence="1 2">MUT 4182</strain>
    </source>
</reference>
<reference evidence="2" key="2">
    <citation type="submission" date="2015-01" db="EMBL/GenBank/DDBJ databases">
        <title>Evolutionary Origins and Diversification of the Mycorrhizal Mutualists.</title>
        <authorList>
            <consortium name="DOE Joint Genome Institute"/>
            <consortium name="Mycorrhizal Genomics Consortium"/>
            <person name="Kohler A."/>
            <person name="Kuo A."/>
            <person name="Nagy L.G."/>
            <person name="Floudas D."/>
            <person name="Copeland A."/>
            <person name="Barry K.W."/>
            <person name="Cichocki N."/>
            <person name="Veneault-Fourrey C."/>
            <person name="LaButti K."/>
            <person name="Lindquist E.A."/>
            <person name="Lipzen A."/>
            <person name="Lundell T."/>
            <person name="Morin E."/>
            <person name="Murat C."/>
            <person name="Riley R."/>
            <person name="Ohm R."/>
            <person name="Sun H."/>
            <person name="Tunlid A."/>
            <person name="Henrissat B."/>
            <person name="Grigoriev I.V."/>
            <person name="Hibbett D.S."/>
            <person name="Martin F."/>
        </authorList>
    </citation>
    <scope>NUCLEOTIDE SEQUENCE [LARGE SCALE GENOMIC DNA]</scope>
    <source>
        <strain evidence="2">MUT 4182</strain>
    </source>
</reference>
<sequence>MASQMVPDNVSPFGVTPFKHEDQPLPPLRFQPRMLIAFTVSVEAIRQEFANWPEFVAKVELMKFKRYYAYVYFSTIYDPLDVWDGPDRPAGIPPERLRVALIGPDRPRLAYFNKAADSLPPDERRDMCHLIGFASDKETSAMIEQNQHREPLRVQGPQFNRCKFNSAYIYTSKKLEIIGSRLNPSSRGPEQRWMIMDEDENERLGESFIEDQGRVEHLQKEYHQQHLDEPQVWYTLEDGKLLLDGIDIDLGLARYSVPVDAFLDLDDQDVLEDPCDFEAEVSAIRRQVGLSDRPSSSCTLANDCHGPGVIVKQGTL</sequence>
<evidence type="ECO:0000313" key="2">
    <source>
        <dbReference type="Proteomes" id="UP000054248"/>
    </source>
</evidence>